<accession>A0A1M6IKK4</accession>
<evidence type="ECO:0000259" key="1">
    <source>
        <dbReference type="Pfam" id="PF00248"/>
    </source>
</evidence>
<dbReference type="Proteomes" id="UP000184050">
    <property type="component" value="Unassembled WGS sequence"/>
</dbReference>
<proteinExistence type="predicted"/>
<dbReference type="PROSITE" id="PS51257">
    <property type="entry name" value="PROKAR_LIPOPROTEIN"/>
    <property type="match status" value="1"/>
</dbReference>
<dbReference type="Pfam" id="PF10518">
    <property type="entry name" value="TAT_signal"/>
    <property type="match status" value="1"/>
</dbReference>
<sequence length="495" mass="54890">MEKKEKYPISRRNFIKVSAATTAAVSTMTFGGCNVENVPAPMKRPFGKLGFNVTTLGLGGQASLQWTPEDVDPVPIILKAFDLGVNYFDTSNLYADSQLNYNKAFKKLNLIPGEDGYNEELRKSIWLTSKTAMRWGKPGWPERENVSNWSNGEEVQCAVDDVKRSLTQLFGDNKGWYPEGAYLDMVLIHTLHNMDEVDVLYEGLDTPLNPEGNFGALVALRDLRDGTNHTGMNPKNEKLIRHIGFSGHAHPPAMMEMIQRDEYGLLDGMLVAINANDKLKMNMQHNVIPVAEAKGMGIIGMKVFADAAMYHKEPKWSNVPADVYRKVGAPELPSRPLVEYALTTPGIHTLIIGIGQIDDDPMKCQLVQNFYAAQIESDGLSAEERRKIETHAAKVKEGKTNYFQALENEGLSAPRNPAIQEEGSKHKIIWQTALAGDEPVSHYEVIIDGQKAGEVPHQPQTLKSRPFVFETEKTGSEILIAAVDKAGNRSETKLG</sequence>
<dbReference type="AlphaFoldDB" id="A0A1M6IKK4"/>
<organism evidence="2 3">
    <name type="scientific">Tangfeifania diversioriginum</name>
    <dbReference type="NCBI Taxonomy" id="1168035"/>
    <lineage>
        <taxon>Bacteria</taxon>
        <taxon>Pseudomonadati</taxon>
        <taxon>Bacteroidota</taxon>
        <taxon>Bacteroidia</taxon>
        <taxon>Marinilabiliales</taxon>
        <taxon>Prolixibacteraceae</taxon>
        <taxon>Tangfeifania</taxon>
    </lineage>
</organism>
<dbReference type="InterPro" id="IPR006311">
    <property type="entry name" value="TAT_signal"/>
</dbReference>
<reference evidence="2 3" key="1">
    <citation type="submission" date="2016-11" db="EMBL/GenBank/DDBJ databases">
        <authorList>
            <person name="Jaros S."/>
            <person name="Januszkiewicz K."/>
            <person name="Wedrychowicz H."/>
        </authorList>
    </citation>
    <scope>NUCLEOTIDE SEQUENCE [LARGE SCALE GENOMIC DNA]</scope>
    <source>
        <strain evidence="2 3">DSM 27063</strain>
    </source>
</reference>
<feature type="domain" description="NADP-dependent oxidoreductase" evidence="1">
    <location>
        <begin position="57"/>
        <end position="308"/>
    </location>
</feature>
<dbReference type="EMBL" id="FQZE01000017">
    <property type="protein sequence ID" value="SHJ34903.1"/>
    <property type="molecule type" value="Genomic_DNA"/>
</dbReference>
<dbReference type="InterPro" id="IPR053135">
    <property type="entry name" value="AKR2_Oxidoreductase"/>
</dbReference>
<dbReference type="STRING" id="1168035.SAMN05444280_11722"/>
<dbReference type="Pfam" id="PF00248">
    <property type="entry name" value="Aldo_ket_red"/>
    <property type="match status" value="1"/>
</dbReference>
<dbReference type="PANTHER" id="PTHR43312">
    <property type="entry name" value="D-THREO-ALDOSE 1-DEHYDROGENASE"/>
    <property type="match status" value="1"/>
</dbReference>
<dbReference type="PANTHER" id="PTHR43312:SF1">
    <property type="entry name" value="NADP-DEPENDENT OXIDOREDUCTASE DOMAIN-CONTAINING PROTEIN"/>
    <property type="match status" value="1"/>
</dbReference>
<dbReference type="SUPFAM" id="SSF51430">
    <property type="entry name" value="NAD(P)-linked oxidoreductase"/>
    <property type="match status" value="1"/>
</dbReference>
<dbReference type="Gene3D" id="3.20.20.100">
    <property type="entry name" value="NADP-dependent oxidoreductase domain"/>
    <property type="match status" value="1"/>
</dbReference>
<dbReference type="InterPro" id="IPR036812">
    <property type="entry name" value="NAD(P)_OxRdtase_dom_sf"/>
</dbReference>
<gene>
    <name evidence="2" type="ORF">SAMN05444280_11722</name>
</gene>
<name>A0A1M6IKK4_9BACT</name>
<keyword evidence="3" id="KW-1185">Reference proteome</keyword>
<dbReference type="InterPro" id="IPR023210">
    <property type="entry name" value="NADP_OxRdtase_dom"/>
</dbReference>
<dbReference type="NCBIfam" id="TIGR01409">
    <property type="entry name" value="TAT_signal_seq"/>
    <property type="match status" value="1"/>
</dbReference>
<evidence type="ECO:0000313" key="3">
    <source>
        <dbReference type="Proteomes" id="UP000184050"/>
    </source>
</evidence>
<evidence type="ECO:0000313" key="2">
    <source>
        <dbReference type="EMBL" id="SHJ34903.1"/>
    </source>
</evidence>
<dbReference type="PROSITE" id="PS51318">
    <property type="entry name" value="TAT"/>
    <property type="match status" value="1"/>
</dbReference>
<dbReference type="RefSeq" id="WP_073169602.1">
    <property type="nucleotide sequence ID" value="NZ_FQZE01000017.1"/>
</dbReference>
<protein>
    <submittedName>
        <fullName evidence="2">Tat (Twin-arginine translocation) pathway signal sequence</fullName>
    </submittedName>
</protein>
<dbReference type="OrthoDB" id="9773828at2"/>
<dbReference type="InterPro" id="IPR019546">
    <property type="entry name" value="TAT_signal_bac_arc"/>
</dbReference>